<accession>E0XW39</accession>
<proteinExistence type="predicted"/>
<evidence type="ECO:0000313" key="1">
    <source>
        <dbReference type="EMBL" id="ADI18630.1"/>
    </source>
</evidence>
<reference evidence="1" key="1">
    <citation type="journal article" date="2011" name="Environ. Microbiol.">
        <title>Time-series analyses of Monterey Bay coastal microbial picoplankton using a 'genome proxy' microarray.</title>
        <authorList>
            <person name="Rich V.I."/>
            <person name="Pham V.D."/>
            <person name="Eppley J."/>
            <person name="Shi Y."/>
            <person name="DeLong E.F."/>
        </authorList>
    </citation>
    <scope>NUCLEOTIDE SEQUENCE</scope>
</reference>
<organism evidence="1">
    <name type="scientific">uncultured Rhodospirillales bacterium HF4000_24M03</name>
    <dbReference type="NCBI Taxonomy" id="710788"/>
    <lineage>
        <taxon>Bacteria</taxon>
        <taxon>Pseudomonadati</taxon>
        <taxon>Pseudomonadota</taxon>
        <taxon>Alphaproteobacteria</taxon>
        <taxon>Rhodospirillales</taxon>
        <taxon>environmental samples</taxon>
    </lineage>
</organism>
<sequence>MTKFPKPDKSESLPEQPWTIEADLLSAIRQISLNEAIDLVIVNYLKAGDTSPLAYWFFEGHCPSPTILKYIACMLLPGSGSESHVPFKLISKSRSPTRGRPSKGPQQKLRDRLIFINVASLIQQHGPGTYDSAITKISELQGLNEHIVKRAYDRHKASLLDEQDT</sequence>
<dbReference type="EMBL" id="GU474895">
    <property type="protein sequence ID" value="ADI18630.1"/>
    <property type="molecule type" value="Genomic_DNA"/>
</dbReference>
<dbReference type="AlphaFoldDB" id="E0XW39"/>
<protein>
    <submittedName>
        <fullName evidence="1">Uncharacterized protein</fullName>
    </submittedName>
</protein>
<name>E0XW39_9PROT</name>